<evidence type="ECO:0000256" key="6">
    <source>
        <dbReference type="ARBA" id="ARBA00022824"/>
    </source>
</evidence>
<comment type="caution">
    <text evidence="11">The sequence shown here is derived from an EMBL/GenBank/DDBJ whole genome shotgun (WGS) entry which is preliminary data.</text>
</comment>
<name>A0AAN9ABB6_HALRR</name>
<dbReference type="Pfam" id="PF08320">
    <property type="entry name" value="PIG-X"/>
    <property type="match status" value="1"/>
</dbReference>
<keyword evidence="8 10" id="KW-0472">Membrane</keyword>
<evidence type="ECO:0000256" key="8">
    <source>
        <dbReference type="ARBA" id="ARBA00023136"/>
    </source>
</evidence>
<evidence type="ECO:0000256" key="9">
    <source>
        <dbReference type="ARBA" id="ARBA00023180"/>
    </source>
</evidence>
<dbReference type="EMBL" id="JAXCGZ010008639">
    <property type="protein sequence ID" value="KAK7077512.1"/>
    <property type="molecule type" value="Genomic_DNA"/>
</dbReference>
<dbReference type="GO" id="GO:0006506">
    <property type="term" value="P:GPI anchor biosynthetic process"/>
    <property type="evidence" value="ECO:0007669"/>
    <property type="project" value="UniProtKB-KW"/>
</dbReference>
<evidence type="ECO:0000256" key="10">
    <source>
        <dbReference type="RuleBase" id="RU366056"/>
    </source>
</evidence>
<keyword evidence="6 10" id="KW-0256">Endoplasmic reticulum</keyword>
<dbReference type="PANTHER" id="PTHR28650">
    <property type="entry name" value="PHOSPHATIDYLINOSITOL-GLYCAN BIOSYNTHESIS CLASS X PROTEIN"/>
    <property type="match status" value="1"/>
</dbReference>
<evidence type="ECO:0000256" key="3">
    <source>
        <dbReference type="ARBA" id="ARBA00010345"/>
    </source>
</evidence>
<evidence type="ECO:0000256" key="5">
    <source>
        <dbReference type="ARBA" id="ARBA00022692"/>
    </source>
</evidence>
<dbReference type="GO" id="GO:0005789">
    <property type="term" value="C:endoplasmic reticulum membrane"/>
    <property type="evidence" value="ECO:0007669"/>
    <property type="project" value="UniProtKB-SubCell"/>
</dbReference>
<protein>
    <recommendedName>
        <fullName evidence="10">Phosphatidylinositol-glycan biosynthesis class X protein</fullName>
    </recommendedName>
</protein>
<evidence type="ECO:0000313" key="12">
    <source>
        <dbReference type="Proteomes" id="UP001381693"/>
    </source>
</evidence>
<accession>A0AAN9ABB6</accession>
<dbReference type="PANTHER" id="PTHR28650:SF1">
    <property type="entry name" value="PHOSPHATIDYLINOSITOL-GLYCAN BIOSYNTHESIS CLASS X PROTEIN"/>
    <property type="match status" value="1"/>
</dbReference>
<dbReference type="InterPro" id="IPR013233">
    <property type="entry name" value="PIG-X/PBN1"/>
</dbReference>
<dbReference type="AlphaFoldDB" id="A0AAN9ABB6"/>
<evidence type="ECO:0000256" key="1">
    <source>
        <dbReference type="ARBA" id="ARBA00004389"/>
    </source>
</evidence>
<keyword evidence="9" id="KW-0325">Glycoprotein</keyword>
<proteinExistence type="inferred from homology"/>
<comment type="similarity">
    <text evidence="3 10">Belongs to the PIGX family.</text>
</comment>
<dbReference type="InterPro" id="IPR040039">
    <property type="entry name" value="PIGX"/>
</dbReference>
<evidence type="ECO:0000256" key="4">
    <source>
        <dbReference type="ARBA" id="ARBA00022502"/>
    </source>
</evidence>
<comment type="pathway">
    <text evidence="2 10">Glycolipid biosynthesis; glycosylphosphatidylinositol-anchor biosynthesis.</text>
</comment>
<keyword evidence="12" id="KW-1185">Reference proteome</keyword>
<evidence type="ECO:0000256" key="2">
    <source>
        <dbReference type="ARBA" id="ARBA00004687"/>
    </source>
</evidence>
<evidence type="ECO:0000313" key="11">
    <source>
        <dbReference type="EMBL" id="KAK7077512.1"/>
    </source>
</evidence>
<gene>
    <name evidence="11" type="ORF">SK128_027408</name>
</gene>
<keyword evidence="4 10" id="KW-0337">GPI-anchor biosynthesis</keyword>
<dbReference type="SMART" id="SM00780">
    <property type="entry name" value="PIG-X"/>
    <property type="match status" value="1"/>
</dbReference>
<keyword evidence="5 10" id="KW-0812">Transmembrane</keyword>
<keyword evidence="7 10" id="KW-1133">Transmembrane helix</keyword>
<sequence length="253" mass="28293">MKVHLHRSNIMFCYYSSLLIIASLFVPLSQSLTCPLVLKTNAQVERRLLNEGFHRDLETAVYLSSPEDLQSCLVLVKEVLPPGAYFDPSQLRFLKPFGGPDFYIPQMINVETPEHFSPRILAYFYVLPKPLNHGRWMVNVTVPVHFRYHRARSGTSHPLEVGVRLQHPAILLQCEDVGGDVCTPLAQLEPCPPSGYNQCEWLPVHTFSTSEAVMAVIPVGNTDLLDVVLLTTTCVTAGATLLILVTLKKKKIS</sequence>
<comment type="function">
    <text evidence="10">Stabilizing subunit of the glycosylphosphatidylinositol-mannosyltransferase I complex which catalyzes the transfer of the first mannose, via an alpha-1,4 bond from a dolichol-phosphate-mannose (Dol-P-Man) to the glucosaminyl acyl phosphatidylinositol (GlcN-(acyl)PI) intermediate to generate alpha-D-Man-(1-&gt;4)-alpha-D-GlcN-(1-&gt;6)-(1-radyl,2-acyl-sn-glycero-3-phospho)-2-acyl-inositol and participates in the sixth step of the glycosylphosphatidylinositol-anchor biosynthesis. Probably acts by stabilizing the mannosyltransferase PIGM.</text>
</comment>
<reference evidence="11 12" key="1">
    <citation type="submission" date="2023-11" db="EMBL/GenBank/DDBJ databases">
        <title>Halocaridina rubra genome assembly.</title>
        <authorList>
            <person name="Smith C."/>
        </authorList>
    </citation>
    <scope>NUCLEOTIDE SEQUENCE [LARGE SCALE GENOMIC DNA]</scope>
    <source>
        <strain evidence="11">EP-1</strain>
        <tissue evidence="11">Whole</tissue>
    </source>
</reference>
<comment type="subcellular location">
    <subcellularLocation>
        <location evidence="1 10">Endoplasmic reticulum membrane</location>
        <topology evidence="1 10">Single-pass membrane protein</topology>
    </subcellularLocation>
</comment>
<feature type="transmembrane region" description="Helical" evidence="10">
    <location>
        <begin position="227"/>
        <end position="247"/>
    </location>
</feature>
<organism evidence="11 12">
    <name type="scientific">Halocaridina rubra</name>
    <name type="common">Hawaiian red shrimp</name>
    <dbReference type="NCBI Taxonomy" id="373956"/>
    <lineage>
        <taxon>Eukaryota</taxon>
        <taxon>Metazoa</taxon>
        <taxon>Ecdysozoa</taxon>
        <taxon>Arthropoda</taxon>
        <taxon>Crustacea</taxon>
        <taxon>Multicrustacea</taxon>
        <taxon>Malacostraca</taxon>
        <taxon>Eumalacostraca</taxon>
        <taxon>Eucarida</taxon>
        <taxon>Decapoda</taxon>
        <taxon>Pleocyemata</taxon>
        <taxon>Caridea</taxon>
        <taxon>Atyoidea</taxon>
        <taxon>Atyidae</taxon>
        <taxon>Halocaridina</taxon>
    </lineage>
</organism>
<evidence type="ECO:0000256" key="7">
    <source>
        <dbReference type="ARBA" id="ARBA00022989"/>
    </source>
</evidence>
<dbReference type="Proteomes" id="UP001381693">
    <property type="component" value="Unassembled WGS sequence"/>
</dbReference>